<name>A0A7L2CPC7_CATFU</name>
<dbReference type="PANTHER" id="PTHR23226">
    <property type="entry name" value="ZINC FINGER AND SCAN DOMAIN-CONTAINING"/>
    <property type="match status" value="1"/>
</dbReference>
<dbReference type="EMBL" id="VWYD01003831">
    <property type="protein sequence ID" value="NXQ39158.1"/>
    <property type="molecule type" value="Genomic_DNA"/>
</dbReference>
<dbReference type="GO" id="GO:0000978">
    <property type="term" value="F:RNA polymerase II cis-regulatory region sequence-specific DNA binding"/>
    <property type="evidence" value="ECO:0007669"/>
    <property type="project" value="TreeGrafter"/>
</dbReference>
<keyword evidence="4 7" id="KW-0863">Zinc-finger</keyword>
<dbReference type="Gene3D" id="3.30.160.60">
    <property type="entry name" value="Classic Zinc Finger"/>
    <property type="match status" value="1"/>
</dbReference>
<dbReference type="GO" id="GO:0005634">
    <property type="term" value="C:nucleus"/>
    <property type="evidence" value="ECO:0007669"/>
    <property type="project" value="UniProtKB-SubCell"/>
</dbReference>
<sequence>EGSWRSIQSSDLVVHEQLCDGEKPHKCSECVKSFRWRYRLICHQRIHTGERP</sequence>
<evidence type="ECO:0000256" key="6">
    <source>
        <dbReference type="ARBA" id="ARBA00023242"/>
    </source>
</evidence>
<evidence type="ECO:0000256" key="4">
    <source>
        <dbReference type="ARBA" id="ARBA00022771"/>
    </source>
</evidence>
<keyword evidence="5" id="KW-0862">Zinc</keyword>
<organism evidence="9 10">
    <name type="scientific">Catharus fuscescens</name>
    <name type="common">Veery</name>
    <name type="synonym">Turdus fuscescens</name>
    <dbReference type="NCBI Taxonomy" id="159581"/>
    <lineage>
        <taxon>Eukaryota</taxon>
        <taxon>Metazoa</taxon>
        <taxon>Chordata</taxon>
        <taxon>Craniata</taxon>
        <taxon>Vertebrata</taxon>
        <taxon>Euteleostomi</taxon>
        <taxon>Archelosauria</taxon>
        <taxon>Archosauria</taxon>
        <taxon>Dinosauria</taxon>
        <taxon>Saurischia</taxon>
        <taxon>Theropoda</taxon>
        <taxon>Coelurosauria</taxon>
        <taxon>Aves</taxon>
        <taxon>Neognathae</taxon>
        <taxon>Neoaves</taxon>
        <taxon>Telluraves</taxon>
        <taxon>Australaves</taxon>
        <taxon>Passeriformes</taxon>
        <taxon>Turdidae</taxon>
        <taxon>Catharus</taxon>
    </lineage>
</organism>
<reference evidence="9 10" key="1">
    <citation type="submission" date="2019-09" db="EMBL/GenBank/DDBJ databases">
        <title>Bird 10,000 Genomes (B10K) Project - Family phase.</title>
        <authorList>
            <person name="Zhang G."/>
        </authorList>
    </citation>
    <scope>NUCLEOTIDE SEQUENCE [LARGE SCALE GENOMIC DNA]</scope>
    <source>
        <strain evidence="9">B10K-DU-001-17</strain>
        <tissue evidence="9">Muscle</tissue>
    </source>
</reference>
<dbReference type="InterPro" id="IPR036236">
    <property type="entry name" value="Znf_C2H2_sf"/>
</dbReference>
<dbReference type="SUPFAM" id="SSF57667">
    <property type="entry name" value="beta-beta-alpha zinc fingers"/>
    <property type="match status" value="1"/>
</dbReference>
<dbReference type="InterPro" id="IPR013087">
    <property type="entry name" value="Znf_C2H2_type"/>
</dbReference>
<evidence type="ECO:0000313" key="10">
    <source>
        <dbReference type="Proteomes" id="UP000519684"/>
    </source>
</evidence>
<keyword evidence="6" id="KW-0539">Nucleus</keyword>
<dbReference type="FunFam" id="3.30.160.60:FF:002061">
    <property type="entry name" value="Uncharacterized protein"/>
    <property type="match status" value="1"/>
</dbReference>
<evidence type="ECO:0000313" key="9">
    <source>
        <dbReference type="EMBL" id="NXQ39158.1"/>
    </source>
</evidence>
<proteinExistence type="predicted"/>
<protein>
    <submittedName>
        <fullName evidence="9">ZN544 protein</fullName>
    </submittedName>
</protein>
<accession>A0A7L2CPC7</accession>
<keyword evidence="3" id="KW-0677">Repeat</keyword>
<evidence type="ECO:0000256" key="3">
    <source>
        <dbReference type="ARBA" id="ARBA00022737"/>
    </source>
</evidence>
<dbReference type="GO" id="GO:0008270">
    <property type="term" value="F:zinc ion binding"/>
    <property type="evidence" value="ECO:0007669"/>
    <property type="project" value="UniProtKB-KW"/>
</dbReference>
<feature type="domain" description="C2H2-type" evidence="8">
    <location>
        <begin position="25"/>
        <end position="52"/>
    </location>
</feature>
<dbReference type="PANTHER" id="PTHR23226:SF416">
    <property type="entry name" value="FI01424P"/>
    <property type="match status" value="1"/>
</dbReference>
<dbReference type="PROSITE" id="PS00028">
    <property type="entry name" value="ZINC_FINGER_C2H2_1"/>
    <property type="match status" value="1"/>
</dbReference>
<gene>
    <name evidence="9" type="primary">Znf544_0</name>
    <name evidence="9" type="ORF">CATFUS_R04502</name>
</gene>
<evidence type="ECO:0000259" key="8">
    <source>
        <dbReference type="PROSITE" id="PS50157"/>
    </source>
</evidence>
<keyword evidence="10" id="KW-1185">Reference proteome</keyword>
<comment type="caution">
    <text evidence="9">The sequence shown here is derived from an EMBL/GenBank/DDBJ whole genome shotgun (WGS) entry which is preliminary data.</text>
</comment>
<feature type="non-terminal residue" evidence="9">
    <location>
        <position position="1"/>
    </location>
</feature>
<evidence type="ECO:0000256" key="7">
    <source>
        <dbReference type="PROSITE-ProRule" id="PRU00042"/>
    </source>
</evidence>
<dbReference type="AlphaFoldDB" id="A0A7L2CPC7"/>
<dbReference type="GO" id="GO:0000981">
    <property type="term" value="F:DNA-binding transcription factor activity, RNA polymerase II-specific"/>
    <property type="evidence" value="ECO:0007669"/>
    <property type="project" value="TreeGrafter"/>
</dbReference>
<evidence type="ECO:0000256" key="5">
    <source>
        <dbReference type="ARBA" id="ARBA00022833"/>
    </source>
</evidence>
<dbReference type="PROSITE" id="PS50157">
    <property type="entry name" value="ZINC_FINGER_C2H2_2"/>
    <property type="match status" value="1"/>
</dbReference>
<dbReference type="Proteomes" id="UP000519684">
    <property type="component" value="Unassembled WGS sequence"/>
</dbReference>
<comment type="subcellular location">
    <subcellularLocation>
        <location evidence="1">Nucleus</location>
    </subcellularLocation>
</comment>
<feature type="non-terminal residue" evidence="9">
    <location>
        <position position="52"/>
    </location>
</feature>
<evidence type="ECO:0000256" key="1">
    <source>
        <dbReference type="ARBA" id="ARBA00004123"/>
    </source>
</evidence>
<keyword evidence="2" id="KW-0479">Metal-binding</keyword>
<evidence type="ECO:0000256" key="2">
    <source>
        <dbReference type="ARBA" id="ARBA00022723"/>
    </source>
</evidence>